<evidence type="ECO:0000313" key="1">
    <source>
        <dbReference type="EMBL" id="AIR03581.1"/>
    </source>
</evidence>
<protein>
    <submittedName>
        <fullName evidence="1">Uncharacterized protein</fullName>
    </submittedName>
</protein>
<reference evidence="1 2" key="1">
    <citation type="submission" date="2014-09" db="EMBL/GenBank/DDBJ databases">
        <title>Cedecea neteri SSMD04 Genome Sequencing.</title>
        <authorList>
            <person name="Tan J.-Y."/>
        </authorList>
    </citation>
    <scope>NUCLEOTIDE SEQUENCE [LARGE SCALE GENOMIC DNA]</scope>
    <source>
        <strain evidence="1 2">SSMD04</strain>
    </source>
</reference>
<dbReference type="AlphaFoldDB" id="A0A089PXA7"/>
<organism evidence="1 2">
    <name type="scientific">Cedecea neteri</name>
    <dbReference type="NCBI Taxonomy" id="158822"/>
    <lineage>
        <taxon>Bacteria</taxon>
        <taxon>Pseudomonadati</taxon>
        <taxon>Pseudomonadota</taxon>
        <taxon>Gammaproteobacteria</taxon>
        <taxon>Enterobacterales</taxon>
        <taxon>Enterobacteriaceae</taxon>
        <taxon>Cedecea</taxon>
    </lineage>
</organism>
<proteinExistence type="predicted"/>
<sequence length="67" mass="7794">MIFFITFILQIENVFQTTARLFSMYENYFHDRDLRWIIGFPNIKGESGGCRAGIAKVRGMTAMVIEK</sequence>
<dbReference type="Proteomes" id="UP000029481">
    <property type="component" value="Chromosome"/>
</dbReference>
<dbReference type="KEGG" id="cnt:JT31_02820"/>
<gene>
    <name evidence="1" type="ORF">JT31_02820</name>
</gene>
<accession>A0A089PXA7</accession>
<name>A0A089PXA7_9ENTR</name>
<dbReference type="RefSeq" id="WP_038473057.1">
    <property type="nucleotide sequence ID" value="NZ_CP009451.1"/>
</dbReference>
<evidence type="ECO:0000313" key="2">
    <source>
        <dbReference type="Proteomes" id="UP000029481"/>
    </source>
</evidence>
<dbReference type="EMBL" id="CP009451">
    <property type="protein sequence ID" value="AIR03581.1"/>
    <property type="molecule type" value="Genomic_DNA"/>
</dbReference>
<keyword evidence="2" id="KW-1185">Reference proteome</keyword>